<comment type="caution">
    <text evidence="1">The sequence shown here is derived from an EMBL/GenBank/DDBJ whole genome shotgun (WGS) entry which is preliminary data.</text>
</comment>
<evidence type="ECO:0000313" key="2">
    <source>
        <dbReference type="Proteomes" id="UP000596902"/>
    </source>
</evidence>
<evidence type="ECO:0000313" key="1">
    <source>
        <dbReference type="EMBL" id="KAF7681463.1"/>
    </source>
</evidence>
<proteinExistence type="predicted"/>
<gene>
    <name evidence="1" type="ORF">GT037_000439</name>
</gene>
<reference evidence="1" key="2">
    <citation type="submission" date="2020-08" db="EMBL/GenBank/DDBJ databases">
        <title>Draft Genome Sequence of Cumin Blight Pathogen Alternaria burnsii.</title>
        <authorList>
            <person name="Feng Z."/>
        </authorList>
    </citation>
    <scope>NUCLEOTIDE SEQUENCE</scope>
    <source>
        <strain evidence="1">CBS107.38</strain>
    </source>
</reference>
<dbReference type="GeneID" id="62198664"/>
<reference evidence="1" key="1">
    <citation type="submission" date="2020-01" db="EMBL/GenBank/DDBJ databases">
        <authorList>
            <person name="Feng Z.H.Z."/>
        </authorList>
    </citation>
    <scope>NUCLEOTIDE SEQUENCE</scope>
    <source>
        <strain evidence="1">CBS107.38</strain>
    </source>
</reference>
<protein>
    <submittedName>
        <fullName evidence="1">Uncharacterized protein</fullName>
    </submittedName>
</protein>
<accession>A0A8H7BGH4</accession>
<keyword evidence="2" id="KW-1185">Reference proteome</keyword>
<dbReference type="Proteomes" id="UP000596902">
    <property type="component" value="Unassembled WGS sequence"/>
</dbReference>
<dbReference type="AlphaFoldDB" id="A0A8H7BGH4"/>
<dbReference type="EMBL" id="JAAABM010000001">
    <property type="protein sequence ID" value="KAF7681463.1"/>
    <property type="molecule type" value="Genomic_DNA"/>
</dbReference>
<name>A0A8H7BGH4_9PLEO</name>
<dbReference type="RefSeq" id="XP_038791342.1">
    <property type="nucleotide sequence ID" value="XM_038925486.1"/>
</dbReference>
<sequence>MNGSLSEEAMEEADHTRSASALDQLCQYVSCDLTSLEEDDAYLKPRGYAVDTILEVVEDAQVYRGSDYTMDPDVSTRFISNPVHAANVEVYTYSLLLARRAVHRTSFDIDSIPSEYLMALLCATRLSKSATVAHEDAWTVFTDLGHNSFEGLSVERQVLKTAFYDKLFVLAGHSFFSTTGGRFGIATPGCKPSNKVCVLYGVPPLHMLRWLEPRVETGAIHDEGPAELCGVALIPHLMKPHEQEAARLGPDEIFVIGRTIPEACKRFEYQGYFVAWRQYRIRISMRRIL</sequence>
<organism evidence="1 2">
    <name type="scientific">Alternaria burnsii</name>
    <dbReference type="NCBI Taxonomy" id="1187904"/>
    <lineage>
        <taxon>Eukaryota</taxon>
        <taxon>Fungi</taxon>
        <taxon>Dikarya</taxon>
        <taxon>Ascomycota</taxon>
        <taxon>Pezizomycotina</taxon>
        <taxon>Dothideomycetes</taxon>
        <taxon>Pleosporomycetidae</taxon>
        <taxon>Pleosporales</taxon>
        <taxon>Pleosporineae</taxon>
        <taxon>Pleosporaceae</taxon>
        <taxon>Alternaria</taxon>
        <taxon>Alternaria sect. Alternaria</taxon>
    </lineage>
</organism>